<name>A0A0A9BV08_ARUDO</name>
<evidence type="ECO:0000256" key="1">
    <source>
        <dbReference type="SAM" id="MobiDB-lite"/>
    </source>
</evidence>
<feature type="compositionally biased region" description="Polar residues" evidence="1">
    <location>
        <begin position="1"/>
        <end position="11"/>
    </location>
</feature>
<reference evidence="2" key="2">
    <citation type="journal article" date="2015" name="Data Brief">
        <title>Shoot transcriptome of the giant reed, Arundo donax.</title>
        <authorList>
            <person name="Barrero R.A."/>
            <person name="Guerrero F.D."/>
            <person name="Moolhuijzen P."/>
            <person name="Goolsby J.A."/>
            <person name="Tidwell J."/>
            <person name="Bellgard S.E."/>
            <person name="Bellgard M.I."/>
        </authorList>
    </citation>
    <scope>NUCLEOTIDE SEQUENCE</scope>
    <source>
        <tissue evidence="2">Shoot tissue taken approximately 20 cm above the soil surface</tissue>
    </source>
</reference>
<sequence>MTAGTTTTGSMWSGALAPAVGLAGRESPLATS</sequence>
<dbReference type="EMBL" id="GBRH01231857">
    <property type="protein sequence ID" value="JAD66038.1"/>
    <property type="molecule type" value="Transcribed_RNA"/>
</dbReference>
<reference evidence="2" key="1">
    <citation type="submission" date="2014-09" db="EMBL/GenBank/DDBJ databases">
        <authorList>
            <person name="Magalhaes I.L.F."/>
            <person name="Oliveira U."/>
            <person name="Santos F.R."/>
            <person name="Vidigal T.H.D.A."/>
            <person name="Brescovit A.D."/>
            <person name="Santos A.J."/>
        </authorList>
    </citation>
    <scope>NUCLEOTIDE SEQUENCE</scope>
    <source>
        <tissue evidence="2">Shoot tissue taken approximately 20 cm above the soil surface</tissue>
    </source>
</reference>
<organism evidence="2">
    <name type="scientific">Arundo donax</name>
    <name type="common">Giant reed</name>
    <name type="synonym">Donax arundinaceus</name>
    <dbReference type="NCBI Taxonomy" id="35708"/>
    <lineage>
        <taxon>Eukaryota</taxon>
        <taxon>Viridiplantae</taxon>
        <taxon>Streptophyta</taxon>
        <taxon>Embryophyta</taxon>
        <taxon>Tracheophyta</taxon>
        <taxon>Spermatophyta</taxon>
        <taxon>Magnoliopsida</taxon>
        <taxon>Liliopsida</taxon>
        <taxon>Poales</taxon>
        <taxon>Poaceae</taxon>
        <taxon>PACMAD clade</taxon>
        <taxon>Arundinoideae</taxon>
        <taxon>Arundineae</taxon>
        <taxon>Arundo</taxon>
    </lineage>
</organism>
<evidence type="ECO:0000313" key="2">
    <source>
        <dbReference type="EMBL" id="JAD66038.1"/>
    </source>
</evidence>
<accession>A0A0A9BV08</accession>
<dbReference type="AlphaFoldDB" id="A0A0A9BV08"/>
<feature type="region of interest" description="Disordered" evidence="1">
    <location>
        <begin position="1"/>
        <end position="32"/>
    </location>
</feature>
<protein>
    <submittedName>
        <fullName evidence="2">Uncharacterized protein</fullName>
    </submittedName>
</protein>
<proteinExistence type="predicted"/>